<sequence length="124" mass="13682">MLVAFPPPLVMREHDLNIHIPPQLAHSRINLDQCVPRQTRINMHTPNATTTIIILGNSFFSAQDPRVMTTIPAEVNILRLANARKKVHMPVNVSRAIDDVDAAVPKEVDRAGKAGEGVPRPLIC</sequence>
<dbReference type="Proteomes" id="UP001153332">
    <property type="component" value="Unassembled WGS sequence"/>
</dbReference>
<organism evidence="1 2">
    <name type="scientific">Lasiodiplodia mahajangana</name>
    <dbReference type="NCBI Taxonomy" id="1108764"/>
    <lineage>
        <taxon>Eukaryota</taxon>
        <taxon>Fungi</taxon>
        <taxon>Dikarya</taxon>
        <taxon>Ascomycota</taxon>
        <taxon>Pezizomycotina</taxon>
        <taxon>Dothideomycetes</taxon>
        <taxon>Dothideomycetes incertae sedis</taxon>
        <taxon>Botryosphaeriales</taxon>
        <taxon>Botryosphaeriaceae</taxon>
        <taxon>Lasiodiplodia</taxon>
    </lineage>
</organism>
<reference evidence="1" key="1">
    <citation type="submission" date="2022-12" db="EMBL/GenBank/DDBJ databases">
        <title>Genome Sequence of Lasiodiplodia mahajangana.</title>
        <authorList>
            <person name="Buettner E."/>
        </authorList>
    </citation>
    <scope>NUCLEOTIDE SEQUENCE</scope>
    <source>
        <strain evidence="1">VT137</strain>
    </source>
</reference>
<evidence type="ECO:0000313" key="2">
    <source>
        <dbReference type="Proteomes" id="UP001153332"/>
    </source>
</evidence>
<protein>
    <submittedName>
        <fullName evidence="1">Uncharacterized protein</fullName>
    </submittedName>
</protein>
<accession>A0ACC2JBR4</accession>
<proteinExistence type="predicted"/>
<comment type="caution">
    <text evidence="1">The sequence shown here is derived from an EMBL/GenBank/DDBJ whole genome shotgun (WGS) entry which is preliminary data.</text>
</comment>
<gene>
    <name evidence="1" type="ORF">O1611_g8714</name>
</gene>
<name>A0ACC2JBR4_9PEZI</name>
<keyword evidence="2" id="KW-1185">Reference proteome</keyword>
<evidence type="ECO:0000313" key="1">
    <source>
        <dbReference type="EMBL" id="KAJ8124925.1"/>
    </source>
</evidence>
<dbReference type="EMBL" id="JAPUUL010002672">
    <property type="protein sequence ID" value="KAJ8124925.1"/>
    <property type="molecule type" value="Genomic_DNA"/>
</dbReference>